<proteinExistence type="predicted"/>
<dbReference type="RefSeq" id="WP_077832773.1">
    <property type="nucleotide sequence ID" value="NZ_CP096983.1"/>
</dbReference>
<reference evidence="2 3" key="1">
    <citation type="submission" date="2022-04" db="EMBL/GenBank/DDBJ databases">
        <title>Genome sequence of C. roseum typestrain.</title>
        <authorList>
            <person name="Poehlein A."/>
            <person name="Schoch T."/>
            <person name="Duerre P."/>
            <person name="Daniel R."/>
        </authorList>
    </citation>
    <scope>NUCLEOTIDE SEQUENCE [LARGE SCALE GENOMIC DNA]</scope>
    <source>
        <strain evidence="2 3">DSM 7320</strain>
    </source>
</reference>
<dbReference type="AlphaFoldDB" id="A0A1S8MDP1"/>
<dbReference type="InterPro" id="IPR001387">
    <property type="entry name" value="Cro/C1-type_HTH"/>
</dbReference>
<dbReference type="EMBL" id="CP096983">
    <property type="protein sequence ID" value="URZ11454.1"/>
    <property type="molecule type" value="Genomic_DNA"/>
</dbReference>
<sequence>MISYKPFFKTLIDKDLEKKDLVVSKVISKSTMTRINNGDFIALQIIDKLCEYLKCNISDIIEYKENN</sequence>
<dbReference type="Pfam" id="PF13443">
    <property type="entry name" value="HTH_26"/>
    <property type="match status" value="1"/>
</dbReference>
<dbReference type="Proteomes" id="UP000190951">
    <property type="component" value="Chromosome"/>
</dbReference>
<dbReference type="STRING" id="84029.CROST_36230"/>
<dbReference type="KEGG" id="crw:CROST_021710"/>
<organism evidence="2 3">
    <name type="scientific">Clostridium felsineum</name>
    <dbReference type="NCBI Taxonomy" id="36839"/>
    <lineage>
        <taxon>Bacteria</taxon>
        <taxon>Bacillati</taxon>
        <taxon>Bacillota</taxon>
        <taxon>Clostridia</taxon>
        <taxon>Eubacteriales</taxon>
        <taxon>Clostridiaceae</taxon>
        <taxon>Clostridium</taxon>
    </lineage>
</organism>
<evidence type="ECO:0000313" key="2">
    <source>
        <dbReference type="EMBL" id="URZ11454.1"/>
    </source>
</evidence>
<feature type="domain" description="HTH cro/C1-type" evidence="1">
    <location>
        <begin position="11"/>
        <end position="64"/>
    </location>
</feature>
<name>A0A1S8MDP1_9CLOT</name>
<evidence type="ECO:0000313" key="3">
    <source>
        <dbReference type="Proteomes" id="UP000190951"/>
    </source>
</evidence>
<keyword evidence="3" id="KW-1185">Reference proteome</keyword>
<accession>A0A1S8MDP1</accession>
<protein>
    <recommendedName>
        <fullName evidence="1">HTH cro/C1-type domain-containing protein</fullName>
    </recommendedName>
</protein>
<gene>
    <name evidence="2" type="ORF">CROST_021710</name>
</gene>
<evidence type="ECO:0000259" key="1">
    <source>
        <dbReference type="Pfam" id="PF13443"/>
    </source>
</evidence>